<dbReference type="EC" id="4.2.1.75" evidence="3 9"/>
<evidence type="ECO:0000256" key="4">
    <source>
        <dbReference type="ARBA" id="ARBA00023239"/>
    </source>
</evidence>
<comment type="function">
    <text evidence="6 9">Catalyzes cyclization of the linear tetrapyrrole, hydroxymethylbilane, to the macrocyclic uroporphyrinogen III.</text>
</comment>
<dbReference type="RefSeq" id="WP_272775046.1">
    <property type="nucleotide sequence ID" value="NZ_JAQQLI010000001.1"/>
</dbReference>
<dbReference type="SUPFAM" id="SSF69618">
    <property type="entry name" value="HemD-like"/>
    <property type="match status" value="1"/>
</dbReference>
<dbReference type="InterPro" id="IPR036108">
    <property type="entry name" value="4pyrrol_syn_uPrphyn_synt_sf"/>
</dbReference>
<comment type="pathway">
    <text evidence="1 9">Porphyrin-containing compound metabolism; protoporphyrin-IX biosynthesis; coproporphyrinogen-III from 5-aminolevulinate: step 3/4.</text>
</comment>
<comment type="catalytic activity">
    <reaction evidence="8 9">
        <text>hydroxymethylbilane = uroporphyrinogen III + H2O</text>
        <dbReference type="Rhea" id="RHEA:18965"/>
        <dbReference type="ChEBI" id="CHEBI:15377"/>
        <dbReference type="ChEBI" id="CHEBI:57308"/>
        <dbReference type="ChEBI" id="CHEBI:57845"/>
        <dbReference type="EC" id="4.2.1.75"/>
    </reaction>
</comment>
<accession>A0ABT5J3G0</accession>
<comment type="similarity">
    <text evidence="2 9">Belongs to the uroporphyrinogen-III synthase family.</text>
</comment>
<evidence type="ECO:0000256" key="1">
    <source>
        <dbReference type="ARBA" id="ARBA00004772"/>
    </source>
</evidence>
<protein>
    <recommendedName>
        <fullName evidence="7 9">Uroporphyrinogen-III synthase</fullName>
        <ecNumber evidence="3 9">4.2.1.75</ecNumber>
    </recommendedName>
</protein>
<dbReference type="InterPro" id="IPR039793">
    <property type="entry name" value="UROS/Hem4"/>
</dbReference>
<reference evidence="11" key="2">
    <citation type="submission" date="2023-02" db="EMBL/GenBank/DDBJ databases">
        <authorList>
            <person name="Rayyan A."/>
            <person name="Meyer T."/>
            <person name="Kyndt J.A."/>
        </authorList>
    </citation>
    <scope>NUCLEOTIDE SEQUENCE</scope>
    <source>
        <strain evidence="11">DSM 9987</strain>
    </source>
</reference>
<evidence type="ECO:0000256" key="8">
    <source>
        <dbReference type="ARBA" id="ARBA00048617"/>
    </source>
</evidence>
<reference evidence="11" key="1">
    <citation type="journal article" date="2023" name="Microbiol Resour">
        <title>Genome Sequences of Rhodoplanes serenus and Two Thermotolerant Strains, Rhodoplanes tepidamans and 'Rhodoplanes cryptolactis,' Further Refine the Genus.</title>
        <authorList>
            <person name="Rayyan A.A."/>
            <person name="Kyndt J.A."/>
        </authorList>
    </citation>
    <scope>NUCLEOTIDE SEQUENCE</scope>
    <source>
        <strain evidence="11">DSM 9987</strain>
    </source>
</reference>
<organism evidence="11 12">
    <name type="scientific">Rhodoplanes tepidamans</name>
    <name type="common">Rhodoplanes cryptolactis</name>
    <dbReference type="NCBI Taxonomy" id="200616"/>
    <lineage>
        <taxon>Bacteria</taxon>
        <taxon>Pseudomonadati</taxon>
        <taxon>Pseudomonadota</taxon>
        <taxon>Alphaproteobacteria</taxon>
        <taxon>Hyphomicrobiales</taxon>
        <taxon>Nitrobacteraceae</taxon>
        <taxon>Rhodoplanes</taxon>
    </lineage>
</organism>
<keyword evidence="12" id="KW-1185">Reference proteome</keyword>
<evidence type="ECO:0000256" key="9">
    <source>
        <dbReference type="RuleBase" id="RU366031"/>
    </source>
</evidence>
<evidence type="ECO:0000256" key="3">
    <source>
        <dbReference type="ARBA" id="ARBA00013109"/>
    </source>
</evidence>
<evidence type="ECO:0000256" key="6">
    <source>
        <dbReference type="ARBA" id="ARBA00037589"/>
    </source>
</evidence>
<evidence type="ECO:0000313" key="12">
    <source>
        <dbReference type="Proteomes" id="UP001165652"/>
    </source>
</evidence>
<dbReference type="CDD" id="cd06578">
    <property type="entry name" value="HemD"/>
    <property type="match status" value="1"/>
</dbReference>
<evidence type="ECO:0000313" key="11">
    <source>
        <dbReference type="EMBL" id="MDC7784198.1"/>
    </source>
</evidence>
<sequence>MRLLVTRPDPDGARTADALRARGHDVLAAPLLRIEPVADAAIGDGPWAAVAVTSTNAIGAIVSHPQLSAAPVFTVGGRTAKAARAAGLADVRSADGDVHALAELIAAAVQGTADPVLYLAGEDRAGDLEALLAGRGLAVRTVVVYRAVAQTRLPDAVRAALASGGIDAVLHYSRRSAEAFLAACAVDSLQVAARAIRHLCLSPQVAAALREGGAQDVVAASRPDEANLFGLL</sequence>
<feature type="domain" description="Tetrapyrrole biosynthesis uroporphyrinogen III synthase" evidence="10">
    <location>
        <begin position="14"/>
        <end position="229"/>
    </location>
</feature>
<dbReference type="GO" id="GO:0004852">
    <property type="term" value="F:uroporphyrinogen-III synthase activity"/>
    <property type="evidence" value="ECO:0007669"/>
    <property type="project" value="UniProtKB-EC"/>
</dbReference>
<comment type="caution">
    <text evidence="11">The sequence shown here is derived from an EMBL/GenBank/DDBJ whole genome shotgun (WGS) entry which is preliminary data.</text>
</comment>
<evidence type="ECO:0000256" key="5">
    <source>
        <dbReference type="ARBA" id="ARBA00023244"/>
    </source>
</evidence>
<dbReference type="Gene3D" id="3.40.50.10090">
    <property type="match status" value="2"/>
</dbReference>
<dbReference type="Proteomes" id="UP001165652">
    <property type="component" value="Unassembled WGS sequence"/>
</dbReference>
<keyword evidence="5 9" id="KW-0627">Porphyrin biosynthesis</keyword>
<proteinExistence type="inferred from homology"/>
<gene>
    <name evidence="11" type="ORF">PQJ73_00740</name>
</gene>
<dbReference type="InterPro" id="IPR003754">
    <property type="entry name" value="4pyrrol_synth_uPrphyn_synth"/>
</dbReference>
<dbReference type="PANTHER" id="PTHR38042">
    <property type="entry name" value="UROPORPHYRINOGEN-III SYNTHASE, CHLOROPLASTIC"/>
    <property type="match status" value="1"/>
</dbReference>
<keyword evidence="4 9" id="KW-0456">Lyase</keyword>
<name>A0ABT5J3G0_RHOTP</name>
<evidence type="ECO:0000256" key="2">
    <source>
        <dbReference type="ARBA" id="ARBA00008133"/>
    </source>
</evidence>
<dbReference type="EMBL" id="JAQQLI010000001">
    <property type="protein sequence ID" value="MDC7784198.1"/>
    <property type="molecule type" value="Genomic_DNA"/>
</dbReference>
<evidence type="ECO:0000256" key="7">
    <source>
        <dbReference type="ARBA" id="ARBA00040167"/>
    </source>
</evidence>
<dbReference type="PANTHER" id="PTHR38042:SF1">
    <property type="entry name" value="UROPORPHYRINOGEN-III SYNTHASE, CHLOROPLASTIC"/>
    <property type="match status" value="1"/>
</dbReference>
<dbReference type="Pfam" id="PF02602">
    <property type="entry name" value="HEM4"/>
    <property type="match status" value="1"/>
</dbReference>
<evidence type="ECO:0000259" key="10">
    <source>
        <dbReference type="Pfam" id="PF02602"/>
    </source>
</evidence>